<dbReference type="AlphaFoldDB" id="A0A6L9UJA4"/>
<keyword evidence="1" id="KW-0808">Transferase</keyword>
<reference evidence="1 2" key="1">
    <citation type="submission" date="2019-12" db="EMBL/GenBank/DDBJ databases">
        <title>Rhizobium genotypes associated with high levels of biological nitrogen fixation by grain legumes in a temperate-maritime cropping system.</title>
        <authorList>
            <person name="Maluk M."/>
            <person name="Francesc Ferrando Molina F."/>
            <person name="Lopez Del Egido L."/>
            <person name="Lafos M."/>
            <person name="Langarica-Fuentes A."/>
            <person name="Gebre Yohannes G."/>
            <person name="Young M.W."/>
            <person name="Martin P."/>
            <person name="Gantlett R."/>
            <person name="Kenicer G."/>
            <person name="Hawes C."/>
            <person name="Begg G.S."/>
            <person name="Quilliam R.S."/>
            <person name="Squire G.R."/>
            <person name="Poole P.S."/>
            <person name="Young P.W."/>
            <person name="Iannetta P.M."/>
            <person name="James E.K."/>
        </authorList>
    </citation>
    <scope>NUCLEOTIDE SEQUENCE [LARGE SCALE GENOMIC DNA]</scope>
    <source>
        <strain evidence="1 2">JHI1118</strain>
    </source>
</reference>
<evidence type="ECO:0000313" key="1">
    <source>
        <dbReference type="EMBL" id="NEI73970.1"/>
    </source>
</evidence>
<evidence type="ECO:0000313" key="2">
    <source>
        <dbReference type="Proteomes" id="UP000483035"/>
    </source>
</evidence>
<dbReference type="GO" id="GO:0008168">
    <property type="term" value="F:methyltransferase activity"/>
    <property type="evidence" value="ECO:0007669"/>
    <property type="project" value="UniProtKB-KW"/>
</dbReference>
<gene>
    <name evidence="1" type="ORF">GR212_30895</name>
</gene>
<organism evidence="1 2">
    <name type="scientific">Rhizobium lusitanum</name>
    <dbReference type="NCBI Taxonomy" id="293958"/>
    <lineage>
        <taxon>Bacteria</taxon>
        <taxon>Pseudomonadati</taxon>
        <taxon>Pseudomonadota</taxon>
        <taxon>Alphaproteobacteria</taxon>
        <taxon>Hyphomicrobiales</taxon>
        <taxon>Rhizobiaceae</taxon>
        <taxon>Rhizobium/Agrobacterium group</taxon>
        <taxon>Rhizobium</taxon>
    </lineage>
</organism>
<dbReference type="Proteomes" id="UP000483035">
    <property type="component" value="Unassembled WGS sequence"/>
</dbReference>
<accession>A0A6L9UJA4</accession>
<dbReference type="InterPro" id="IPR029063">
    <property type="entry name" value="SAM-dependent_MTases_sf"/>
</dbReference>
<keyword evidence="1" id="KW-0489">Methyltransferase</keyword>
<comment type="caution">
    <text evidence="1">The sequence shown here is derived from an EMBL/GenBank/DDBJ whole genome shotgun (WGS) entry which is preliminary data.</text>
</comment>
<sequence length="341" mass="38358">MFTSEDFMRECESAPRLNEMSAFFSATAGGMSGVPQKVPVADPRLLERDPDLIRFAAVHRELWGKFDPHYFGSIPYRLEEEVRLGVALLEYGRERGSLEAPVGYYILGAAEGTLARTLASMAAGSIRTLSCSPTKENEESFFFHGRPEFASFFLGPFHKLAPSFLMADPILKPLSKKFDVIFEDTTFQMYSPNREAQIGFVKSFLKPGGLLLFVEKFRQTDALEYVRRELQKDYGYKVRFFSPDEIAQKNAVILNRMNLNEVTLSEMGEAIGRHFQYACITWNSGNFYAVAASDDADNLADLVGRMCEPCIPEEYVYEGLPLSLQGLSSELPGFRSVSKVK</sequence>
<name>A0A6L9UJA4_9HYPH</name>
<proteinExistence type="predicted"/>
<dbReference type="CDD" id="cd02440">
    <property type="entry name" value="AdoMet_MTases"/>
    <property type="match status" value="1"/>
</dbReference>
<protein>
    <submittedName>
        <fullName evidence="1">Class I SAM-dependent methyltransferase</fullName>
    </submittedName>
</protein>
<dbReference type="RefSeq" id="WP_163992782.1">
    <property type="nucleotide sequence ID" value="NZ_WUEY01000024.1"/>
</dbReference>
<dbReference type="EMBL" id="WUEY01000024">
    <property type="protein sequence ID" value="NEI73970.1"/>
    <property type="molecule type" value="Genomic_DNA"/>
</dbReference>
<dbReference type="SUPFAM" id="SSF53335">
    <property type="entry name" value="S-adenosyl-L-methionine-dependent methyltransferases"/>
    <property type="match status" value="1"/>
</dbReference>
<dbReference type="GO" id="GO:0032259">
    <property type="term" value="P:methylation"/>
    <property type="evidence" value="ECO:0007669"/>
    <property type="project" value="UniProtKB-KW"/>
</dbReference>